<dbReference type="InterPro" id="IPR015797">
    <property type="entry name" value="NUDIX_hydrolase-like_dom_sf"/>
</dbReference>
<comment type="caution">
    <text evidence="2">The sequence shown here is derived from an EMBL/GenBank/DDBJ whole genome shotgun (WGS) entry which is preliminary data.</text>
</comment>
<dbReference type="EMBL" id="MGBG01000006">
    <property type="protein sequence ID" value="OGK66552.1"/>
    <property type="molecule type" value="Genomic_DNA"/>
</dbReference>
<evidence type="ECO:0000259" key="1">
    <source>
        <dbReference type="PROSITE" id="PS51462"/>
    </source>
</evidence>
<dbReference type="Gene3D" id="1.10.3210.10">
    <property type="entry name" value="Hypothetical protein af1432"/>
    <property type="match status" value="1"/>
</dbReference>
<dbReference type="PROSITE" id="PS51462">
    <property type="entry name" value="NUDIX"/>
    <property type="match status" value="1"/>
</dbReference>
<proteinExistence type="predicted"/>
<dbReference type="SUPFAM" id="SSF109604">
    <property type="entry name" value="HD-domain/PDEase-like"/>
    <property type="match status" value="1"/>
</dbReference>
<dbReference type="CDD" id="cd00077">
    <property type="entry name" value="HDc"/>
    <property type="match status" value="1"/>
</dbReference>
<dbReference type="Gene3D" id="3.90.79.10">
    <property type="entry name" value="Nucleoside Triphosphate Pyrophosphohydrolase"/>
    <property type="match status" value="1"/>
</dbReference>
<dbReference type="InterPro" id="IPR003607">
    <property type="entry name" value="HD/PDEase_dom"/>
</dbReference>
<feature type="domain" description="Nudix hydrolase" evidence="1">
    <location>
        <begin position="29"/>
        <end position="160"/>
    </location>
</feature>
<evidence type="ECO:0000313" key="2">
    <source>
        <dbReference type="EMBL" id="OGK66552.1"/>
    </source>
</evidence>
<dbReference type="AlphaFoldDB" id="A0A1F7KFB8"/>
<name>A0A1F7KFB8_9BACT</name>
<sequence length="933" mass="107331">MSIEYLDIVDNQNRVIGNASLPEIYEQNLNHRIIHIIIKSQNGDILMQQRIQDEDGSIALSSSLGGHVSTGETYSLTALRELFEEYQINSSKPIFLSHKGDLIFPCSGNAKKYINVFETTLKDDIKLTTNEAVDAVFISRAEVQDLASNEPSRFHPELRLILENLYGIRFTEKLSSSRESIPLYQKDFNEIPIQVMDRETLNYLVSHLTSESKNIKEIFPQFSPLKVEEILKYVPESKWIDSKHLNSIHGLNHLTRVIIYALILSQLEGLSGQETKNIAIAAGIHDLGRQDDRRDPDHGIRSAEWMSNNIDIFEQRGLVLSDKDIQTIKALCTYHEYFYKEVPEVIMKHYGISLDIIMHADLLDRFRLPKLTWWPKSEFIRLESAQKLLSCAGRFTLKSEEYALDESQYKPKSVIRAAVEMNIVSAPNPVISKTKLGNYELESDIHQYTLWQQTREILNRLDRLRYGHVLSMSNVEGYPTLPLSKNQFGAALNPEINPLMSLFENDPISKSIDPVEVAWQYHLVNETPNGHLFKHNRLFDQINKGDGLTLIHITPNLDQIMNGNKTLYASGGCLGASVYTVPLRTDGRIHNLSKFILNDQIPSNPKFNKLDVLAITLDPESCNGANMEENWLDYLRFGSLHSEVFLGLVQNGSILKQDIDVIEREIQQELLGVDSFLKLCVDYNLEAVDEVNFEELFRIAIETMPELGNPYFEVILEYIALYQDDTETEKLAAEGELNTWNYFRMIFDLVPTLYSGFHLQKFKPTLGQLADYLTQASIKGRIFRHFSRDHFFSFMKWRLAQYIRRRMLGNQQVPSATLSLDGLISANPSILGHMLHRQMRNNPNLATQYYLYESTRARRIWEYWNQKHILTPMNALLPKGEVGINPTYPGIKYKIHRCYVDENDMVYPEEKLDITIANKLVLQDKSVLRGKTE</sequence>
<evidence type="ECO:0000313" key="3">
    <source>
        <dbReference type="Proteomes" id="UP000178450"/>
    </source>
</evidence>
<organism evidence="2 3">
    <name type="scientific">Candidatus Roizmanbacteria bacterium RIFOXYA1_FULL_41_12</name>
    <dbReference type="NCBI Taxonomy" id="1802082"/>
    <lineage>
        <taxon>Bacteria</taxon>
        <taxon>Candidatus Roizmaniibacteriota</taxon>
    </lineage>
</organism>
<accession>A0A1F7KFB8</accession>
<gene>
    <name evidence="2" type="ORF">A2209_00960</name>
</gene>
<dbReference type="Proteomes" id="UP000178450">
    <property type="component" value="Unassembled WGS sequence"/>
</dbReference>
<dbReference type="SUPFAM" id="SSF55811">
    <property type="entry name" value="Nudix"/>
    <property type="match status" value="1"/>
</dbReference>
<dbReference type="InterPro" id="IPR000086">
    <property type="entry name" value="NUDIX_hydrolase_dom"/>
</dbReference>
<protein>
    <recommendedName>
        <fullName evidence="1">Nudix hydrolase domain-containing protein</fullName>
    </recommendedName>
</protein>
<reference evidence="2 3" key="1">
    <citation type="journal article" date="2016" name="Nat. Commun.">
        <title>Thousands of microbial genomes shed light on interconnected biogeochemical processes in an aquifer system.</title>
        <authorList>
            <person name="Anantharaman K."/>
            <person name="Brown C.T."/>
            <person name="Hug L.A."/>
            <person name="Sharon I."/>
            <person name="Castelle C.J."/>
            <person name="Probst A.J."/>
            <person name="Thomas B.C."/>
            <person name="Singh A."/>
            <person name="Wilkins M.J."/>
            <person name="Karaoz U."/>
            <person name="Brodie E.L."/>
            <person name="Williams K.H."/>
            <person name="Hubbard S.S."/>
            <person name="Banfield J.F."/>
        </authorList>
    </citation>
    <scope>NUCLEOTIDE SEQUENCE [LARGE SCALE GENOMIC DNA]</scope>
</reference>
<dbReference type="Pfam" id="PF00293">
    <property type="entry name" value="NUDIX"/>
    <property type="match status" value="1"/>
</dbReference>